<evidence type="ECO:0000259" key="1">
    <source>
        <dbReference type="Pfam" id="PF07727"/>
    </source>
</evidence>
<name>A0A5B6WZP7_9ROSI</name>
<organism evidence="2 3">
    <name type="scientific">Gossypium australe</name>
    <dbReference type="NCBI Taxonomy" id="47621"/>
    <lineage>
        <taxon>Eukaryota</taxon>
        <taxon>Viridiplantae</taxon>
        <taxon>Streptophyta</taxon>
        <taxon>Embryophyta</taxon>
        <taxon>Tracheophyta</taxon>
        <taxon>Spermatophyta</taxon>
        <taxon>Magnoliopsida</taxon>
        <taxon>eudicotyledons</taxon>
        <taxon>Gunneridae</taxon>
        <taxon>Pentapetalae</taxon>
        <taxon>rosids</taxon>
        <taxon>malvids</taxon>
        <taxon>Malvales</taxon>
        <taxon>Malvaceae</taxon>
        <taxon>Malvoideae</taxon>
        <taxon>Gossypium</taxon>
    </lineage>
</organism>
<dbReference type="AlphaFoldDB" id="A0A5B6WZP7"/>
<reference evidence="3" key="1">
    <citation type="journal article" date="2019" name="Plant Biotechnol. J.">
        <title>Genome sequencing of the Australian wild diploid species Gossypium australe highlights disease resistance and delayed gland morphogenesis.</title>
        <authorList>
            <person name="Cai Y."/>
            <person name="Cai X."/>
            <person name="Wang Q."/>
            <person name="Wang P."/>
            <person name="Zhang Y."/>
            <person name="Cai C."/>
            <person name="Xu Y."/>
            <person name="Wang K."/>
            <person name="Zhou Z."/>
            <person name="Wang C."/>
            <person name="Geng S."/>
            <person name="Li B."/>
            <person name="Dong Q."/>
            <person name="Hou Y."/>
            <person name="Wang H."/>
            <person name="Ai P."/>
            <person name="Liu Z."/>
            <person name="Yi F."/>
            <person name="Sun M."/>
            <person name="An G."/>
            <person name="Cheng J."/>
            <person name="Zhang Y."/>
            <person name="Shi Q."/>
            <person name="Xie Y."/>
            <person name="Shi X."/>
            <person name="Chang Y."/>
            <person name="Huang F."/>
            <person name="Chen Y."/>
            <person name="Hong S."/>
            <person name="Mi L."/>
            <person name="Sun Q."/>
            <person name="Zhang L."/>
            <person name="Zhou B."/>
            <person name="Peng R."/>
            <person name="Zhang X."/>
            <person name="Liu F."/>
        </authorList>
    </citation>
    <scope>NUCLEOTIDE SEQUENCE [LARGE SCALE GENOMIC DNA]</scope>
    <source>
        <strain evidence="3">cv. PA1801</strain>
    </source>
</reference>
<feature type="domain" description="Reverse transcriptase Ty1/copia-type" evidence="1">
    <location>
        <begin position="100"/>
        <end position="275"/>
    </location>
</feature>
<proteinExistence type="predicted"/>
<accession>A0A5B6WZP7</accession>
<dbReference type="Pfam" id="PF07727">
    <property type="entry name" value="RVT_2"/>
    <property type="match status" value="1"/>
</dbReference>
<sequence>MPLNKAYYMKIMGIHKFTDWVGSTLDRRPILGYCVLFRGNLIFLKSKKRYVVVRSSTKVEYRAMTRSKNGIFKSKVFSTWFADKEPLTIEEDFQIPLSPDRSVVRCKWIFKVKKNADGSIARYKGEFVVQGYSQQTCIDFQETFSPVFKPTTIRVVIVLAVTFGWPLRQVDINNGFLNGDLIEDIYMLHPLGFEKHFDGQQLVCKLRKALYGLKQARRAWFCKLKEYLVAAKFVVSKSDASLCVQQFGTSLIYVLVYVNDIIITGNNTRLVDEFVCFLNS</sequence>
<evidence type="ECO:0000313" key="3">
    <source>
        <dbReference type="Proteomes" id="UP000325315"/>
    </source>
</evidence>
<dbReference type="OrthoDB" id="1738684at2759"/>
<dbReference type="EMBL" id="SMMG02000001">
    <property type="protein sequence ID" value="KAA3487390.1"/>
    <property type="molecule type" value="Genomic_DNA"/>
</dbReference>
<dbReference type="InterPro" id="IPR013103">
    <property type="entry name" value="RVT_2"/>
</dbReference>
<dbReference type="SUPFAM" id="SSF56672">
    <property type="entry name" value="DNA/RNA polymerases"/>
    <property type="match status" value="1"/>
</dbReference>
<gene>
    <name evidence="2" type="ORF">EPI10_031218</name>
</gene>
<comment type="caution">
    <text evidence="2">The sequence shown here is derived from an EMBL/GenBank/DDBJ whole genome shotgun (WGS) entry which is preliminary data.</text>
</comment>
<keyword evidence="3" id="KW-1185">Reference proteome</keyword>
<dbReference type="Proteomes" id="UP000325315">
    <property type="component" value="Unassembled WGS sequence"/>
</dbReference>
<evidence type="ECO:0000313" key="2">
    <source>
        <dbReference type="EMBL" id="KAA3487390.1"/>
    </source>
</evidence>
<protein>
    <submittedName>
        <fullName evidence="2">Retrovirus-related Pol polyprotein from transposon TNT 1-94</fullName>
    </submittedName>
</protein>
<dbReference type="InterPro" id="IPR043502">
    <property type="entry name" value="DNA/RNA_pol_sf"/>
</dbReference>